<organism evidence="1 2">
    <name type="scientific">Flammeovirga aprica JL-4</name>
    <dbReference type="NCBI Taxonomy" id="694437"/>
    <lineage>
        <taxon>Bacteria</taxon>
        <taxon>Pseudomonadati</taxon>
        <taxon>Bacteroidota</taxon>
        <taxon>Cytophagia</taxon>
        <taxon>Cytophagales</taxon>
        <taxon>Flammeovirgaceae</taxon>
        <taxon>Flammeovirga</taxon>
    </lineage>
</organism>
<protein>
    <submittedName>
        <fullName evidence="1">Uncharacterized protein</fullName>
    </submittedName>
</protein>
<sequence>MKKIEFSGKAFDFNYFDESKCWITNFEIEGIKINLEIDMECYKQETIDWRHLEEFLKYISSQNRLSEFLKHGIRPIEEVGFTFFRRCRDEIKNWHMIFSNSILFEGYPEGVNTDKDFYFSLVYDFAEEKDNIFVEGDAYGLYLVDIISSKGIIGSRRIQC</sequence>
<accession>A0A7X9RYR1</accession>
<dbReference type="RefSeq" id="WP_169659473.1">
    <property type="nucleotide sequence ID" value="NZ_JABANE010000091.1"/>
</dbReference>
<comment type="caution">
    <text evidence="1">The sequence shown here is derived from an EMBL/GenBank/DDBJ whole genome shotgun (WGS) entry which is preliminary data.</text>
</comment>
<evidence type="ECO:0000313" key="1">
    <source>
        <dbReference type="EMBL" id="NME71252.1"/>
    </source>
</evidence>
<name>A0A7X9RYR1_9BACT</name>
<keyword evidence="2" id="KW-1185">Reference proteome</keyword>
<proteinExistence type="predicted"/>
<dbReference type="AlphaFoldDB" id="A0A7X9RYR1"/>
<reference evidence="1 2" key="1">
    <citation type="submission" date="2020-04" db="EMBL/GenBank/DDBJ databases">
        <title>Flammeovirga sp. SR4, a novel species isolated from seawater.</title>
        <authorList>
            <person name="Wang X."/>
        </authorList>
    </citation>
    <scope>NUCLEOTIDE SEQUENCE [LARGE SCALE GENOMIC DNA]</scope>
    <source>
        <strain evidence="1 2">ATCC 23126</strain>
    </source>
</reference>
<dbReference type="EMBL" id="JABANE010000091">
    <property type="protein sequence ID" value="NME71252.1"/>
    <property type="molecule type" value="Genomic_DNA"/>
</dbReference>
<evidence type="ECO:0000313" key="2">
    <source>
        <dbReference type="Proteomes" id="UP000576082"/>
    </source>
</evidence>
<dbReference type="Proteomes" id="UP000576082">
    <property type="component" value="Unassembled WGS sequence"/>
</dbReference>
<gene>
    <name evidence="1" type="ORF">HHU12_25025</name>
</gene>